<accession>A0ABP0FHN9</accession>
<feature type="region of interest" description="Disordered" evidence="2">
    <location>
        <begin position="1144"/>
        <end position="1222"/>
    </location>
</feature>
<keyword evidence="5" id="KW-1185">Reference proteome</keyword>
<dbReference type="SUPFAM" id="SSF48371">
    <property type="entry name" value="ARM repeat"/>
    <property type="match status" value="1"/>
</dbReference>
<feature type="compositionally biased region" description="Polar residues" evidence="2">
    <location>
        <begin position="1163"/>
        <end position="1182"/>
    </location>
</feature>
<organism evidence="4 5">
    <name type="scientific">Clavelina lepadiformis</name>
    <name type="common">Light-bulb sea squirt</name>
    <name type="synonym">Ascidia lepadiformis</name>
    <dbReference type="NCBI Taxonomy" id="159417"/>
    <lineage>
        <taxon>Eukaryota</taxon>
        <taxon>Metazoa</taxon>
        <taxon>Chordata</taxon>
        <taxon>Tunicata</taxon>
        <taxon>Ascidiacea</taxon>
        <taxon>Aplousobranchia</taxon>
        <taxon>Clavelinidae</taxon>
        <taxon>Clavelina</taxon>
    </lineage>
</organism>
<dbReference type="PANTHER" id="PTHR10063">
    <property type="entry name" value="TUBERIN"/>
    <property type="match status" value="1"/>
</dbReference>
<dbReference type="PANTHER" id="PTHR10063:SF0">
    <property type="entry name" value="TUBERIN"/>
    <property type="match status" value="1"/>
</dbReference>
<reference evidence="4 5" key="1">
    <citation type="submission" date="2024-02" db="EMBL/GenBank/DDBJ databases">
        <authorList>
            <person name="Daric V."/>
            <person name="Darras S."/>
        </authorList>
    </citation>
    <scope>NUCLEOTIDE SEQUENCE [LARGE SCALE GENOMIC DNA]</scope>
</reference>
<evidence type="ECO:0000256" key="1">
    <source>
        <dbReference type="ARBA" id="ARBA00022468"/>
    </source>
</evidence>
<dbReference type="Pfam" id="PF03542">
    <property type="entry name" value="Tuberin"/>
    <property type="match status" value="1"/>
</dbReference>
<keyword evidence="1" id="KW-0343">GTPase activation</keyword>
<dbReference type="Pfam" id="PF02145">
    <property type="entry name" value="Rap_GAP"/>
    <property type="match status" value="1"/>
</dbReference>
<dbReference type="InterPro" id="IPR000331">
    <property type="entry name" value="Rap/Ran_GAP_dom"/>
</dbReference>
<dbReference type="Pfam" id="PF11864">
    <property type="entry name" value="DUF3384"/>
    <property type="match status" value="1"/>
</dbReference>
<dbReference type="InterPro" id="IPR024584">
    <property type="entry name" value="Tuberin_N"/>
</dbReference>
<proteinExistence type="predicted"/>
<dbReference type="PROSITE" id="PS50085">
    <property type="entry name" value="RAPGAP"/>
    <property type="match status" value="1"/>
</dbReference>
<dbReference type="Proteomes" id="UP001642483">
    <property type="component" value="Unassembled WGS sequence"/>
</dbReference>
<dbReference type="SUPFAM" id="SSF111347">
    <property type="entry name" value="Rap/Ran-GAP"/>
    <property type="match status" value="1"/>
</dbReference>
<dbReference type="InterPro" id="IPR016024">
    <property type="entry name" value="ARM-type_fold"/>
</dbReference>
<evidence type="ECO:0000313" key="5">
    <source>
        <dbReference type="Proteomes" id="UP001642483"/>
    </source>
</evidence>
<dbReference type="Gene3D" id="3.40.50.11210">
    <property type="entry name" value="Rap/Ran-GAP"/>
    <property type="match status" value="1"/>
</dbReference>
<evidence type="ECO:0000256" key="2">
    <source>
        <dbReference type="SAM" id="MobiDB-lite"/>
    </source>
</evidence>
<gene>
    <name evidence="4" type="ORF">CVLEPA_LOCUS7955</name>
</gene>
<feature type="domain" description="Rap-GAP" evidence="3">
    <location>
        <begin position="1260"/>
        <end position="1487"/>
    </location>
</feature>
<evidence type="ECO:0000259" key="3">
    <source>
        <dbReference type="PROSITE" id="PS50085"/>
    </source>
</evidence>
<name>A0ABP0FHN9_CLALP</name>
<evidence type="ECO:0000313" key="4">
    <source>
        <dbReference type="EMBL" id="CAK8677989.1"/>
    </source>
</evidence>
<dbReference type="InterPro" id="IPR035974">
    <property type="entry name" value="Rap/Ran-GAP_sf"/>
</dbReference>
<dbReference type="InterPro" id="IPR018515">
    <property type="entry name" value="Tuberin-type_domain"/>
</dbReference>
<feature type="compositionally biased region" description="Basic and acidic residues" evidence="2">
    <location>
        <begin position="1152"/>
        <end position="1162"/>
    </location>
</feature>
<dbReference type="PRINTS" id="PR01431">
    <property type="entry name" value="TUBERIN"/>
</dbReference>
<dbReference type="InterPro" id="IPR027107">
    <property type="entry name" value="Tuberin/Ral-act_asu"/>
</dbReference>
<sequence length="1516" mass="169948">MSTMAESKDSHSNRKSWFKILGLGSSKNQSPNVSESQTTNILTEDFWVALSTSSSLESRVNKLHQFGNLLETKQLERRDIEKIWVETKDLLKASIPPNVRKTYFEFLRRLITCQYRQLGMLVPMFYHELKMHSYMAEEDIANHMLIVNALTDHGKNIYMLEQEIGPHLVQWMDQLGGDEVYLSLLLNIIKFNSSHLGREIVKGIVQHLCDHANSPSSIKELQSLLKVLDAIICYNSLPQECLQGVIFTMCRAVSLKEMCDQSWKLMRNLLGTHLGHSCIGIMCQILESEPYEDFSVSRSAVFFIGMGLWGSKCVTSLMYKPQSILPSFQYSLKSRNAVVGFEIALTCQRLVKKFGHDLHVSAWDNILIIIPMLLEICVDGTHKLQKLVSKTTHDLLTLIEQLYETQAFNGSVEKLFEITSSCLKDRPTESILLLLTHQSQSIRPGRENWITGLNSLMEKYYKASMDTAIRLNTLEILSTIVLNNMDVYEKDLLDVIVLPLLQNVSLESESAVLDNAIEFLLQVSLKCKTSRCIHLLQLLKSFVQLRFNFDSLNAFSAVECALQGIVKVFLVKLHSPHSSHAIEAYHWLIDFLDHYYENDNLLKQPATLWSVRKEVLAALFQIRANSKLLVRLSNSSVMSSVTCFNAEASLENDFLSKLPQVRPSSGNLMSVYLPFCDAFSCFVQCLEKERYWPVLEVTLNGLFTLLDNRILILSVGADALDHLAEALTGLISNATKMSTLICAPKGFKRSDLQASTLYPLTVLTSFHEYLHISRQRQILRCLESGFTTRCAKQCICAISLCMIGMTSDALVRVLPSILLHLSQMSATTHLAPAVLELLSSLSQLPTLYANFVEDQYMSVFAIALQHANPAKYSLYIVSLAHHVISMWFVKCRLSFRPDFIQYIARNLQNVNRTKSSDSLQHSLIESCIDVMARYAFSDSMPVAKQPTQMKCFAVNGQSATWLFGNRIITIKTGRCNDHSTIPNQLPQIGDFPPLTNNSSIASDPASNDANDRKMSIEAPAKLQTTMNSNVVSMRHRHRSSGAVLKRSSGIEFPVSVKEPIVDSIPEQNITADRESALTPTKVGTSWAEINIRRPSGNTSFLLFGHQLNLVSSLAESDISDVAAVSTFPASASDLQVSQQEKINGLPALSKSPAKDGDSDDSTKQGSPLTRNRSHTVSSSQDYVQGAAARARAKSRGVASPKSRGRLSGPVASPMNDQSNRNDANLTPGFVFLQMFQTAMVPESLQRPLLLPNTATIDRAVHVLDMIPPYDTWGTGVVYVRPGQGEVGRDILCNQHGSKRYQQFLDSLGCLVSLPDCDMSHTYLGGLDQGGDDGQFTYVWQENIMQMVFHIATLMPNHENEDSSKVRHIGNDYVTVVYDDNDSPQYVPGSIYQGQFLSVEIIITPLDLGFNSVRVVYHKEEIKDMMQIREKRTVSDERLGLLVRQLSLHANMAASAYLHQKKPEYFISKPLSRLKQIKRIRSRAIQELACKNESSAARYSSLDESSAYPLEEFSDYV</sequence>
<comment type="caution">
    <text evidence="4">The sequence shown here is derived from an EMBL/GenBank/DDBJ whole genome shotgun (WGS) entry which is preliminary data.</text>
</comment>
<dbReference type="EMBL" id="CAWYQH010000046">
    <property type="protein sequence ID" value="CAK8677989.1"/>
    <property type="molecule type" value="Genomic_DNA"/>
</dbReference>
<dbReference type="InterPro" id="IPR003913">
    <property type="entry name" value="Tuberin"/>
</dbReference>
<protein>
    <recommendedName>
        <fullName evidence="3">Rap-GAP domain-containing protein</fullName>
    </recommendedName>
</protein>